<feature type="domain" description="Xylanolytic transcriptional activator regulatory" evidence="8">
    <location>
        <begin position="230"/>
        <end position="369"/>
    </location>
</feature>
<keyword evidence="5" id="KW-0804">Transcription</keyword>
<evidence type="ECO:0000256" key="4">
    <source>
        <dbReference type="ARBA" id="ARBA00023125"/>
    </source>
</evidence>
<keyword evidence="10" id="KW-1185">Reference proteome</keyword>
<keyword evidence="4" id="KW-0238">DNA-binding</keyword>
<evidence type="ECO:0000256" key="5">
    <source>
        <dbReference type="ARBA" id="ARBA00023163"/>
    </source>
</evidence>
<evidence type="ECO:0000313" key="9">
    <source>
        <dbReference type="EMBL" id="KAK0723296.1"/>
    </source>
</evidence>
<keyword evidence="3" id="KW-0805">Transcription regulation</keyword>
<dbReference type="PANTHER" id="PTHR31313:SF4">
    <property type="entry name" value="CONIDIAL DEVELOPMENT PROTEIN FLUFFY"/>
    <property type="match status" value="1"/>
</dbReference>
<dbReference type="GO" id="GO:0003677">
    <property type="term" value="F:DNA binding"/>
    <property type="evidence" value="ECO:0007669"/>
    <property type="project" value="UniProtKB-KW"/>
</dbReference>
<evidence type="ECO:0000256" key="7">
    <source>
        <dbReference type="SAM" id="MobiDB-lite"/>
    </source>
</evidence>
<dbReference type="RefSeq" id="XP_060299220.1">
    <property type="nucleotide sequence ID" value="XM_060434023.1"/>
</dbReference>
<gene>
    <name evidence="9" type="ORF">B0T26DRAFT_257660</name>
</gene>
<feature type="region of interest" description="Disordered" evidence="7">
    <location>
        <begin position="580"/>
        <end position="634"/>
    </location>
</feature>
<feature type="region of interest" description="Disordered" evidence="7">
    <location>
        <begin position="812"/>
        <end position="832"/>
    </location>
</feature>
<dbReference type="AlphaFoldDB" id="A0AA40AWH3"/>
<feature type="region of interest" description="Disordered" evidence="7">
    <location>
        <begin position="78"/>
        <end position="156"/>
    </location>
</feature>
<organism evidence="9 10">
    <name type="scientific">Lasiosphaeria miniovina</name>
    <dbReference type="NCBI Taxonomy" id="1954250"/>
    <lineage>
        <taxon>Eukaryota</taxon>
        <taxon>Fungi</taxon>
        <taxon>Dikarya</taxon>
        <taxon>Ascomycota</taxon>
        <taxon>Pezizomycotina</taxon>
        <taxon>Sordariomycetes</taxon>
        <taxon>Sordariomycetidae</taxon>
        <taxon>Sordariales</taxon>
        <taxon>Lasiosphaeriaceae</taxon>
        <taxon>Lasiosphaeria</taxon>
    </lineage>
</organism>
<evidence type="ECO:0000259" key="8">
    <source>
        <dbReference type="Pfam" id="PF04082"/>
    </source>
</evidence>
<dbReference type="Pfam" id="PF04082">
    <property type="entry name" value="Fungal_trans"/>
    <property type="match status" value="1"/>
</dbReference>
<name>A0AA40AWH3_9PEZI</name>
<dbReference type="GO" id="GO:0046872">
    <property type="term" value="F:metal ion binding"/>
    <property type="evidence" value="ECO:0007669"/>
    <property type="project" value="UniProtKB-KW"/>
</dbReference>
<evidence type="ECO:0000256" key="2">
    <source>
        <dbReference type="ARBA" id="ARBA00022833"/>
    </source>
</evidence>
<accession>A0AA40AWH3</accession>
<feature type="compositionally biased region" description="Pro residues" evidence="7">
    <location>
        <begin position="822"/>
        <end position="832"/>
    </location>
</feature>
<evidence type="ECO:0000256" key="6">
    <source>
        <dbReference type="ARBA" id="ARBA00023242"/>
    </source>
</evidence>
<dbReference type="InterPro" id="IPR007219">
    <property type="entry name" value="XnlR_reg_dom"/>
</dbReference>
<comment type="caution">
    <text evidence="9">The sequence shown here is derived from an EMBL/GenBank/DDBJ whole genome shotgun (WGS) entry which is preliminary data.</text>
</comment>
<dbReference type="GeneID" id="85317293"/>
<feature type="compositionally biased region" description="Low complexity" evidence="7">
    <location>
        <begin position="582"/>
        <end position="596"/>
    </location>
</feature>
<proteinExistence type="predicted"/>
<keyword evidence="6" id="KW-0539">Nucleus</keyword>
<dbReference type="PANTHER" id="PTHR31313">
    <property type="entry name" value="TY1 ENHANCER ACTIVATOR"/>
    <property type="match status" value="1"/>
</dbReference>
<dbReference type="EMBL" id="JAUIRO010000003">
    <property type="protein sequence ID" value="KAK0723296.1"/>
    <property type="molecule type" value="Genomic_DNA"/>
</dbReference>
<protein>
    <recommendedName>
        <fullName evidence="8">Xylanolytic transcriptional activator regulatory domain-containing protein</fullName>
    </recommendedName>
</protein>
<evidence type="ECO:0000313" key="10">
    <source>
        <dbReference type="Proteomes" id="UP001172101"/>
    </source>
</evidence>
<evidence type="ECO:0000256" key="3">
    <source>
        <dbReference type="ARBA" id="ARBA00023015"/>
    </source>
</evidence>
<dbReference type="Proteomes" id="UP001172101">
    <property type="component" value="Unassembled WGS sequence"/>
</dbReference>
<sequence>MPCRRCRSRGEECVYEDKKWRTKDHLRSEIERLRAEQRQGHALIQALTDNSPKQWEAVLDRLRNDEPPDAIAEWIHSTRCVRGPSQPPRAVADGTLFSDDSNSPPSAPKSRLPSSLAPDLTKRLRTASLSSPRSRGLGQSGSSPESASRASFSAGFSAGPSPTSHFSFQNYANPAFPPPGVEPSISALGILPPGARVPVETTLSKIPEEPILCTWTSVTSDTRLVQRLLASFFSCSFPSLSLVSQSQFMDDFRHGNPRYCSEALVNAMLGRACKFFDSASQLISRVSFGDAFLGEAKRLLASEHTHVNLPSIQALGVLALTEMSHGNDNEACDLAEESVRASIHLSLQTQQQYNQLDDDFKAVRALAYCGGFSLIRILRLLAGDLEPKAGPLFMRLQPNSHDLGEDDAPQARVERGISLQMHFFAELQHCPPLARFVFEITEAVHTFSSYNFSQAMTADDLEAAYEKCIGCYKQFAEDSTRIPDGGPDLLFAHIWYHYCLFRLLQPFVANTASLEDDAVPRLRNDVTPQFVCRQSSEAIIFLTSTYQTRHSLAYLPPLLPHMVLAAVLYQLTLVVDPHHSTQQQQHQQHQQQPQQQRVFPGSPVPVSPQTAHGSQHYLKPVSLGPMPPSQDTLSSQTPDFWMVPPASPIVLMQARRATRRNTSDMSSASTCYSAGFFSGASDKDDVSTSEAGLDMLPIFTANPIDLVTIGSLQLGSMGSQNPSAAEAGRMLRDLGPVKNLVGSGLNLTLLTEALSFPMNAFPLASHLPVAASLVFQQKKTPTPDQAVTNRPLDSAEAAASYQRLDCVEKTGATISSRAMPKSNPPASTPFAV</sequence>
<reference evidence="9" key="1">
    <citation type="submission" date="2023-06" db="EMBL/GenBank/DDBJ databases">
        <title>Genome-scale phylogeny and comparative genomics of the fungal order Sordariales.</title>
        <authorList>
            <consortium name="Lawrence Berkeley National Laboratory"/>
            <person name="Hensen N."/>
            <person name="Bonometti L."/>
            <person name="Westerberg I."/>
            <person name="Brannstrom I.O."/>
            <person name="Guillou S."/>
            <person name="Cros-Aarteil S."/>
            <person name="Calhoun S."/>
            <person name="Haridas S."/>
            <person name="Kuo A."/>
            <person name="Mondo S."/>
            <person name="Pangilinan J."/>
            <person name="Riley R."/>
            <person name="LaButti K."/>
            <person name="Andreopoulos B."/>
            <person name="Lipzen A."/>
            <person name="Chen C."/>
            <person name="Yanf M."/>
            <person name="Daum C."/>
            <person name="Ng V."/>
            <person name="Clum A."/>
            <person name="Steindorff A."/>
            <person name="Ohm R."/>
            <person name="Martin F."/>
            <person name="Silar P."/>
            <person name="Natvig D."/>
            <person name="Lalanne C."/>
            <person name="Gautier V."/>
            <person name="Ament-velasquez S.L."/>
            <person name="Kruys A."/>
            <person name="Hutchinson M.I."/>
            <person name="Powell A.J."/>
            <person name="Barry K."/>
            <person name="Miller A.N."/>
            <person name="Grigoriev I.V."/>
            <person name="Debuchy R."/>
            <person name="Gladieux P."/>
            <person name="Thoren M.H."/>
            <person name="Johannesson H."/>
        </authorList>
    </citation>
    <scope>NUCLEOTIDE SEQUENCE</scope>
    <source>
        <strain evidence="9">SMH2392-1A</strain>
    </source>
</reference>
<feature type="compositionally biased region" description="Low complexity" evidence="7">
    <location>
        <begin position="140"/>
        <end position="156"/>
    </location>
</feature>
<dbReference type="CDD" id="cd12148">
    <property type="entry name" value="fungal_TF_MHR"/>
    <property type="match status" value="1"/>
</dbReference>
<evidence type="ECO:0000256" key="1">
    <source>
        <dbReference type="ARBA" id="ARBA00022723"/>
    </source>
</evidence>
<keyword evidence="1" id="KW-0479">Metal-binding</keyword>
<dbReference type="InterPro" id="IPR051615">
    <property type="entry name" value="Transcr_Regulatory_Elem"/>
</dbReference>
<keyword evidence="2" id="KW-0862">Zinc</keyword>